<organism evidence="5 6">
    <name type="scientific">Actinomyces graevenitzii C83</name>
    <dbReference type="NCBI Taxonomy" id="435830"/>
    <lineage>
        <taxon>Bacteria</taxon>
        <taxon>Bacillati</taxon>
        <taxon>Actinomycetota</taxon>
        <taxon>Actinomycetes</taxon>
        <taxon>Actinomycetales</taxon>
        <taxon>Actinomycetaceae</taxon>
        <taxon>Actinomyces</taxon>
    </lineage>
</organism>
<feature type="binding site" evidence="3">
    <location>
        <position position="332"/>
    </location>
    <ligand>
        <name>Mg(2+)</name>
        <dbReference type="ChEBI" id="CHEBI:18420"/>
        <label>1</label>
    </ligand>
</feature>
<dbReference type="PANTHER" id="PTHR16222">
    <property type="entry name" value="ADP-RIBOSYLGLYCOHYDROLASE"/>
    <property type="match status" value="1"/>
</dbReference>
<keyword evidence="6" id="KW-1185">Reference proteome</keyword>
<evidence type="ECO:0000313" key="6">
    <source>
        <dbReference type="Proteomes" id="UP000003822"/>
    </source>
</evidence>
<accession>G9PHD2</accession>
<comment type="cofactor">
    <cofactor evidence="3">
        <name>Mg(2+)</name>
        <dbReference type="ChEBI" id="CHEBI:18420"/>
    </cofactor>
    <text evidence="3">Binds 2 magnesium ions per subunit.</text>
</comment>
<proteinExistence type="inferred from homology"/>
<feature type="region of interest" description="Disordered" evidence="4">
    <location>
        <begin position="83"/>
        <end position="104"/>
    </location>
</feature>
<feature type="compositionally biased region" description="Low complexity" evidence="4">
    <location>
        <begin position="83"/>
        <end position="102"/>
    </location>
</feature>
<evidence type="ECO:0000256" key="4">
    <source>
        <dbReference type="SAM" id="MobiDB-lite"/>
    </source>
</evidence>
<evidence type="ECO:0000256" key="3">
    <source>
        <dbReference type="PIRSR" id="PIRSR605502-1"/>
    </source>
</evidence>
<dbReference type="AlphaFoldDB" id="G9PHD2"/>
<comment type="caution">
    <text evidence="5">The sequence shown here is derived from an EMBL/GenBank/DDBJ whole genome shotgun (WGS) entry which is preliminary data.</text>
</comment>
<dbReference type="HOGENOM" id="CLU_024566_7_1_11"/>
<name>G9PHD2_9ACTO</name>
<dbReference type="InterPro" id="IPR005502">
    <property type="entry name" value="Ribosyl_crysJ1"/>
</dbReference>
<gene>
    <name evidence="5" type="ORF">HMPREF0045_01660</name>
</gene>
<comment type="similarity">
    <text evidence="1">Belongs to the ADP-ribosylglycohydrolase family.</text>
</comment>
<dbReference type="SUPFAM" id="SSF101478">
    <property type="entry name" value="ADP-ribosylglycohydrolase"/>
    <property type="match status" value="1"/>
</dbReference>
<evidence type="ECO:0000256" key="1">
    <source>
        <dbReference type="ARBA" id="ARBA00010702"/>
    </source>
</evidence>
<dbReference type="GO" id="GO:0046872">
    <property type="term" value="F:metal ion binding"/>
    <property type="evidence" value="ECO:0007669"/>
    <property type="project" value="UniProtKB-KW"/>
</dbReference>
<dbReference type="GO" id="GO:0016787">
    <property type="term" value="F:hydrolase activity"/>
    <property type="evidence" value="ECO:0007669"/>
    <property type="project" value="UniProtKB-KW"/>
</dbReference>
<protein>
    <recommendedName>
        <fullName evidence="7">ADP-ribosylglycohydrolase</fullName>
    </recommendedName>
</protein>
<feature type="binding site" evidence="3">
    <location>
        <position position="330"/>
    </location>
    <ligand>
        <name>Mg(2+)</name>
        <dbReference type="ChEBI" id="CHEBI:18420"/>
        <label>1</label>
    </ligand>
</feature>
<dbReference type="PATRIC" id="fig|435830.3.peg.1593"/>
<keyword evidence="3" id="KW-0479">Metal-binding</keyword>
<keyword evidence="2" id="KW-0378">Hydrolase</keyword>
<reference evidence="5 6" key="1">
    <citation type="submission" date="2011-10" db="EMBL/GenBank/DDBJ databases">
        <title>The Genome Sequence of Actinomyces graevenitzii C83.</title>
        <authorList>
            <consortium name="The Broad Institute Genome Sequencing Platform"/>
            <consortium name="The Broad Institute Genome Sequencing Center for Infectious Disease"/>
            <person name="Earl A."/>
            <person name="Ward D."/>
            <person name="Feldgarden M."/>
            <person name="Gevers D."/>
            <person name="Sibley C.D."/>
            <person name="Field T.R."/>
            <person name="Grinwis M."/>
            <person name="Eshaghurshan C.S."/>
            <person name="Surette M.G."/>
            <person name="Young S.K."/>
            <person name="Zeng Q."/>
            <person name="Gargeya S."/>
            <person name="Fitzgerald M."/>
            <person name="Haas B."/>
            <person name="Abouelleil A."/>
            <person name="Alvarado L."/>
            <person name="Arachchi H.M."/>
            <person name="Berlin A."/>
            <person name="Brown A."/>
            <person name="Chapman S.B."/>
            <person name="Chen Z."/>
            <person name="Dunbar C."/>
            <person name="Freedman E."/>
            <person name="Gearin G."/>
            <person name="Goldberg J."/>
            <person name="Griggs A."/>
            <person name="Gujja S."/>
            <person name="Heiman D."/>
            <person name="Howarth C."/>
            <person name="Larson L."/>
            <person name="Lui A."/>
            <person name="MacDonald P.J.P."/>
            <person name="Montmayeur A."/>
            <person name="Murphy C."/>
            <person name="Neiman D."/>
            <person name="Pearson M."/>
            <person name="Priest M."/>
            <person name="Roberts A."/>
            <person name="Saif S."/>
            <person name="Shea T."/>
            <person name="Shenoy N."/>
            <person name="Sisk P."/>
            <person name="Stolte C."/>
            <person name="Sykes S."/>
            <person name="Wortman J."/>
            <person name="Nusbaum C."/>
            <person name="Birren B."/>
        </authorList>
    </citation>
    <scope>NUCLEOTIDE SEQUENCE [LARGE SCALE GENOMIC DNA]</scope>
    <source>
        <strain evidence="5 6">C83</strain>
    </source>
</reference>
<evidence type="ECO:0000313" key="5">
    <source>
        <dbReference type="EMBL" id="EHM87281.1"/>
    </source>
</evidence>
<feature type="binding site" evidence="3">
    <location>
        <position position="333"/>
    </location>
    <ligand>
        <name>Mg(2+)</name>
        <dbReference type="ChEBI" id="CHEBI:18420"/>
        <label>1</label>
    </ligand>
</feature>
<sequence>MGNIDKYRGCLLGGAAGDALGYAIEFDREEAIAARYGSHGIRDYQLDERGLAPFSDDTQMTLYTANSLLCSLAALSTQASGGSQASSSAPVSSDTHAAGGAPAPAPATLPSPAALAAYAPAQMAQFYVEWMYTQVSPYPLANHKAWISSLPELFASRAPGVTCMNACEAMASGAKAVNNSKGCGGIMRMAPVGLINTCPSFSGVELQRLGAQLAELTHCHELGWMPAGVFVHIVSLLSRDETSSVREAATQALNTLPEAFPNAHYLGQLQELLRYTLRLANSDMPDLEAIHALGEGWVAEEALAIGLLCSLRHEDDFAGAITSAVNHGGDSDSTGAITGNIVGAHLGLAGIPPRYLEHLELRDTISKIADDLFTGPQASPDLYFPPVSPDGDAV</sequence>
<dbReference type="InterPro" id="IPR036705">
    <property type="entry name" value="Ribosyl_crysJ1_sf"/>
</dbReference>
<dbReference type="eggNOG" id="COG1397">
    <property type="taxonomic scope" value="Bacteria"/>
</dbReference>
<keyword evidence="3" id="KW-0460">Magnesium</keyword>
<dbReference type="RefSeq" id="WP_005987452.1">
    <property type="nucleotide sequence ID" value="NZ_JH470339.1"/>
</dbReference>
<evidence type="ECO:0008006" key="7">
    <source>
        <dbReference type="Google" id="ProtNLM"/>
    </source>
</evidence>
<dbReference type="STRING" id="435830.HMPREF0045_01660"/>
<dbReference type="Pfam" id="PF03747">
    <property type="entry name" value="ADP_ribosyl_GH"/>
    <property type="match status" value="2"/>
</dbReference>
<dbReference type="EMBL" id="ACRN01000015">
    <property type="protein sequence ID" value="EHM87281.1"/>
    <property type="molecule type" value="Genomic_DNA"/>
</dbReference>
<dbReference type="PANTHER" id="PTHR16222:SF24">
    <property type="entry name" value="ADP-RIBOSYLHYDROLASE ARH3"/>
    <property type="match status" value="1"/>
</dbReference>
<dbReference type="Proteomes" id="UP000003822">
    <property type="component" value="Unassembled WGS sequence"/>
</dbReference>
<dbReference type="InterPro" id="IPR050792">
    <property type="entry name" value="ADP-ribosylglycohydrolase"/>
</dbReference>
<evidence type="ECO:0000256" key="2">
    <source>
        <dbReference type="ARBA" id="ARBA00022801"/>
    </source>
</evidence>
<dbReference type="Gene3D" id="1.10.4080.10">
    <property type="entry name" value="ADP-ribosylation/Crystallin J1"/>
    <property type="match status" value="1"/>
</dbReference>